<feature type="transmembrane region" description="Helical" evidence="3">
    <location>
        <begin position="263"/>
        <end position="290"/>
    </location>
</feature>
<feature type="transmembrane region" description="Helical" evidence="3">
    <location>
        <begin position="411"/>
        <end position="428"/>
    </location>
</feature>
<feature type="region of interest" description="Disordered" evidence="2">
    <location>
        <begin position="39"/>
        <end position="60"/>
    </location>
</feature>
<feature type="transmembrane region" description="Helical" evidence="3">
    <location>
        <begin position="302"/>
        <end position="327"/>
    </location>
</feature>
<evidence type="ECO:0000256" key="1">
    <source>
        <dbReference type="SAM" id="Coils"/>
    </source>
</evidence>
<gene>
    <name evidence="4" type="ORF">N1028_16760</name>
</gene>
<organism evidence="4 5">
    <name type="scientific">Herbiconiux oxytropis</name>
    <dbReference type="NCBI Taxonomy" id="2970915"/>
    <lineage>
        <taxon>Bacteria</taxon>
        <taxon>Bacillati</taxon>
        <taxon>Actinomycetota</taxon>
        <taxon>Actinomycetes</taxon>
        <taxon>Micrococcales</taxon>
        <taxon>Microbacteriaceae</taxon>
        <taxon>Herbiconiux</taxon>
    </lineage>
</organism>
<keyword evidence="3" id="KW-0472">Membrane</keyword>
<dbReference type="AlphaFoldDB" id="A0AA41XGE8"/>
<keyword evidence="3" id="KW-0812">Transmembrane</keyword>
<dbReference type="EMBL" id="JANLCK010000011">
    <property type="protein sequence ID" value="MCS5727547.1"/>
    <property type="molecule type" value="Genomic_DNA"/>
</dbReference>
<feature type="transmembrane region" description="Helical" evidence="3">
    <location>
        <begin position="347"/>
        <end position="369"/>
    </location>
</feature>
<keyword evidence="1" id="KW-0175">Coiled coil</keyword>
<evidence type="ECO:0000313" key="5">
    <source>
        <dbReference type="Proteomes" id="UP001165587"/>
    </source>
</evidence>
<keyword evidence="3" id="KW-1133">Transmembrane helix</keyword>
<feature type="transmembrane region" description="Helical" evidence="3">
    <location>
        <begin position="434"/>
        <end position="453"/>
    </location>
</feature>
<comment type="caution">
    <text evidence="4">The sequence shown here is derived from an EMBL/GenBank/DDBJ whole genome shotgun (WGS) entry which is preliminary data.</text>
</comment>
<sequence length="480" mass="49148">MARETNAELTALVERLRAENEALRAAALEAAADTAGSADTVPIGAEAGSGAADGGARRRGRSRGRTVASVALVVIGLVLAPVAVAASWAESQLADTGAFVATFAPLAEDEAVKSLVVAEVMTAVEQQVDFETLTGEVFDAVGGLGLPPAASAALQALQQPAALGLRSLATGVVTDFVESDAFEEIWEQALRVSHRQVVAAMTGDPTAALSISGAGELSVQLGPVIEAVKAAMLDQGLGFAEAIPTVDVSIVVAQSDGLGQLTLLYGLAVGLGLWLPWVALAFLVAGVAVAKRRVVTLFCTSLTLGVVMVLLGIALRIGQLVVVAQIAPRYLPIDAAGVIYDAVTSRIAGTTVAVAVLAFTVMLISWALGPFRPAPALRRAFGDAATRLRAHGDARGISTGAFGAFLGRFRLAVEVLIGVAAAAFVLLVRPLSTGQTIGAAVVAIVLILLVELLQRPALKAPDASADDTTPESTDRMEFRG</sequence>
<evidence type="ECO:0000256" key="3">
    <source>
        <dbReference type="SAM" id="Phobius"/>
    </source>
</evidence>
<reference evidence="4" key="1">
    <citation type="submission" date="2022-08" db="EMBL/GenBank/DDBJ databases">
        <authorList>
            <person name="Deng Y."/>
            <person name="Han X.-F."/>
            <person name="Zhang Y.-Q."/>
        </authorList>
    </citation>
    <scope>NUCLEOTIDE SEQUENCE</scope>
    <source>
        <strain evidence="4">CPCC 203407</strain>
    </source>
</reference>
<feature type="coiled-coil region" evidence="1">
    <location>
        <begin position="2"/>
        <end position="33"/>
    </location>
</feature>
<name>A0AA41XGE8_9MICO</name>
<evidence type="ECO:0000256" key="2">
    <source>
        <dbReference type="SAM" id="MobiDB-lite"/>
    </source>
</evidence>
<dbReference type="RefSeq" id="WP_259530532.1">
    <property type="nucleotide sequence ID" value="NZ_JANLCK010000011.1"/>
</dbReference>
<proteinExistence type="predicted"/>
<protein>
    <submittedName>
        <fullName evidence="4">Uncharacterized protein</fullName>
    </submittedName>
</protein>
<keyword evidence="5" id="KW-1185">Reference proteome</keyword>
<accession>A0AA41XGE8</accession>
<feature type="region of interest" description="Disordered" evidence="2">
    <location>
        <begin position="461"/>
        <end position="480"/>
    </location>
</feature>
<dbReference type="Proteomes" id="UP001165587">
    <property type="component" value="Unassembled WGS sequence"/>
</dbReference>
<evidence type="ECO:0000313" key="4">
    <source>
        <dbReference type="EMBL" id="MCS5727547.1"/>
    </source>
</evidence>
<feature type="transmembrane region" description="Helical" evidence="3">
    <location>
        <begin position="67"/>
        <end position="89"/>
    </location>
</feature>